<evidence type="ECO:0000259" key="2">
    <source>
        <dbReference type="Pfam" id="PF20410"/>
    </source>
</evidence>
<feature type="region of interest" description="Disordered" evidence="1">
    <location>
        <begin position="531"/>
        <end position="551"/>
    </location>
</feature>
<protein>
    <submittedName>
        <fullName evidence="3">XVIPCD domain-containing protein</fullName>
    </submittedName>
</protein>
<comment type="caution">
    <text evidence="3">The sequence shown here is derived from an EMBL/GenBank/DDBJ whole genome shotgun (WGS) entry which is preliminary data.</text>
</comment>
<keyword evidence="4" id="KW-1185">Reference proteome</keyword>
<evidence type="ECO:0000313" key="3">
    <source>
        <dbReference type="EMBL" id="MFC3660698.1"/>
    </source>
</evidence>
<name>A0ABV7UVF6_9GAMM</name>
<organism evidence="3 4">
    <name type="scientific">Luteimonas notoginsengisoli</name>
    <dbReference type="NCBI Taxonomy" id="1578200"/>
    <lineage>
        <taxon>Bacteria</taxon>
        <taxon>Pseudomonadati</taxon>
        <taxon>Pseudomonadota</taxon>
        <taxon>Gammaproteobacteria</taxon>
        <taxon>Lysobacterales</taxon>
        <taxon>Lysobacteraceae</taxon>
        <taxon>Luteimonas</taxon>
    </lineage>
</organism>
<dbReference type="Proteomes" id="UP001595724">
    <property type="component" value="Unassembled WGS sequence"/>
</dbReference>
<dbReference type="InterPro" id="IPR046519">
    <property type="entry name" value="X-Tfes_XVIPCD"/>
</dbReference>
<feature type="region of interest" description="Disordered" evidence="1">
    <location>
        <begin position="384"/>
        <end position="404"/>
    </location>
</feature>
<sequence>MVQEQEALREQLSDLQLRTLAYFAIGVASEGSMAGRNVAYKLSFAGSVGNGIMRPVGNSGFSIGTLQTDLGQHPQVATGLVDAYQAWAAQQTPSLALSPQEREQTIHDLQRDGNAIRAEDGRAPDATIQANLNHFLASDDGIGFVHEHDRTQVAHLMRTGDDQQDPGSALHQLRQTDLYANASLDDQAKLATMLMKLENQAGRGRYPGVIRSINDGSLQSADDVKEKIDGMLRNRTVNGEERPDYIESGVEHALHGTEVFTLLREADATSPLRAAFDAVSADPLVNPAMLRNDRTPRDAAHHYDTVKTLFLQSIESPDFIRALDRGGAHAWGRPQPEGGRRVTAGLYASGNDLVVWNRDGKGHACIDGAWSDVPRTDLTRTRNRDGAIDLGRTRSDGSTTRLLHVDPRQPPLRALLRDGRSPPANDPLLRQADSAVRRLDQSMGRDFDGFSACMAASAACPARRSGLTGIDHIVLSTDNGHVRSGENMFVVQGDMRDPAHHRAWMRTDEAVRIPVTQSLEELEQLAQTRQQQEQVQALDNPQRHMQGPVRA</sequence>
<accession>A0ABV7UVF6</accession>
<dbReference type="Pfam" id="PF20410">
    <property type="entry name" value="X-Tfes_XVIPCD"/>
    <property type="match status" value="1"/>
</dbReference>
<evidence type="ECO:0000256" key="1">
    <source>
        <dbReference type="SAM" id="MobiDB-lite"/>
    </source>
</evidence>
<dbReference type="EMBL" id="JBHRYF010000008">
    <property type="protein sequence ID" value="MFC3660698.1"/>
    <property type="molecule type" value="Genomic_DNA"/>
</dbReference>
<feature type="compositionally biased region" description="Basic and acidic residues" evidence="1">
    <location>
        <begin position="384"/>
        <end position="395"/>
    </location>
</feature>
<gene>
    <name evidence="3" type="ORF">ACFOM9_11525</name>
</gene>
<proteinExistence type="predicted"/>
<dbReference type="RefSeq" id="WP_386710598.1">
    <property type="nucleotide sequence ID" value="NZ_JBHRYF010000008.1"/>
</dbReference>
<evidence type="ECO:0000313" key="4">
    <source>
        <dbReference type="Proteomes" id="UP001595724"/>
    </source>
</evidence>
<reference evidence="4" key="1">
    <citation type="journal article" date="2019" name="Int. J. Syst. Evol. Microbiol.">
        <title>The Global Catalogue of Microorganisms (GCM) 10K type strain sequencing project: providing services to taxonomists for standard genome sequencing and annotation.</title>
        <authorList>
            <consortium name="The Broad Institute Genomics Platform"/>
            <consortium name="The Broad Institute Genome Sequencing Center for Infectious Disease"/>
            <person name="Wu L."/>
            <person name="Ma J."/>
        </authorList>
    </citation>
    <scope>NUCLEOTIDE SEQUENCE [LARGE SCALE GENOMIC DNA]</scope>
    <source>
        <strain evidence="4">KCTC 42211</strain>
    </source>
</reference>
<feature type="domain" description="X-Tfes XVIPCD" evidence="2">
    <location>
        <begin position="426"/>
        <end position="524"/>
    </location>
</feature>